<protein>
    <submittedName>
        <fullName evidence="2">Uncharacterized protein</fullName>
    </submittedName>
</protein>
<name>A0AAV6VQ75_9ARAC</name>
<organism evidence="2 3">
    <name type="scientific">Oedothorax gibbosus</name>
    <dbReference type="NCBI Taxonomy" id="931172"/>
    <lineage>
        <taxon>Eukaryota</taxon>
        <taxon>Metazoa</taxon>
        <taxon>Ecdysozoa</taxon>
        <taxon>Arthropoda</taxon>
        <taxon>Chelicerata</taxon>
        <taxon>Arachnida</taxon>
        <taxon>Araneae</taxon>
        <taxon>Araneomorphae</taxon>
        <taxon>Entelegynae</taxon>
        <taxon>Araneoidea</taxon>
        <taxon>Linyphiidae</taxon>
        <taxon>Erigoninae</taxon>
        <taxon>Oedothorax</taxon>
    </lineage>
</organism>
<dbReference type="AlphaFoldDB" id="A0AAV6VQ75"/>
<feature type="signal peptide" evidence="1">
    <location>
        <begin position="1"/>
        <end position="21"/>
    </location>
</feature>
<feature type="chain" id="PRO_5043978211" evidence="1">
    <location>
        <begin position="22"/>
        <end position="74"/>
    </location>
</feature>
<gene>
    <name evidence="2" type="ORF">JTE90_001757</name>
</gene>
<sequence>MQAFKLLAFAFVLLMLAVSRGDDASVDKPKDDKKVEIPPWWPSVMEEGKTSKRSPKEWYEWIYDNPITRLTSGK</sequence>
<evidence type="ECO:0000313" key="3">
    <source>
        <dbReference type="Proteomes" id="UP000827092"/>
    </source>
</evidence>
<proteinExistence type="predicted"/>
<evidence type="ECO:0000256" key="1">
    <source>
        <dbReference type="SAM" id="SignalP"/>
    </source>
</evidence>
<keyword evidence="1" id="KW-0732">Signal</keyword>
<accession>A0AAV6VQ75</accession>
<reference evidence="2 3" key="1">
    <citation type="journal article" date="2022" name="Nat. Ecol. Evol.">
        <title>A masculinizing supergene underlies an exaggerated male reproductive morph in a spider.</title>
        <authorList>
            <person name="Hendrickx F."/>
            <person name="De Corte Z."/>
            <person name="Sonet G."/>
            <person name="Van Belleghem S.M."/>
            <person name="Kostlbacher S."/>
            <person name="Vangestel C."/>
        </authorList>
    </citation>
    <scope>NUCLEOTIDE SEQUENCE [LARGE SCALE GENOMIC DNA]</scope>
    <source>
        <strain evidence="2">W744_W776</strain>
    </source>
</reference>
<keyword evidence="3" id="KW-1185">Reference proteome</keyword>
<comment type="caution">
    <text evidence="2">The sequence shown here is derived from an EMBL/GenBank/DDBJ whole genome shotgun (WGS) entry which is preliminary data.</text>
</comment>
<evidence type="ECO:0000313" key="2">
    <source>
        <dbReference type="EMBL" id="KAG8198957.1"/>
    </source>
</evidence>
<dbReference type="Proteomes" id="UP000827092">
    <property type="component" value="Unassembled WGS sequence"/>
</dbReference>
<dbReference type="EMBL" id="JAFNEN010000033">
    <property type="protein sequence ID" value="KAG8198957.1"/>
    <property type="molecule type" value="Genomic_DNA"/>
</dbReference>